<keyword evidence="1" id="KW-0949">S-adenosyl-L-methionine</keyword>
<keyword evidence="1" id="KW-0862">Zinc</keyword>
<name>A0A9D4U1V1_ADICA</name>
<dbReference type="Pfam" id="PF11722">
    <property type="entry name" value="zf-TRM13_CCCH"/>
    <property type="match status" value="1"/>
</dbReference>
<keyword evidence="1" id="KW-0489">Methyltransferase</keyword>
<dbReference type="Pfam" id="PF05206">
    <property type="entry name" value="TRM13"/>
    <property type="match status" value="1"/>
</dbReference>
<dbReference type="InterPro" id="IPR007871">
    <property type="entry name" value="Methyltransferase_TRM13"/>
</dbReference>
<feature type="region of interest" description="Disordered" evidence="2">
    <location>
        <begin position="90"/>
        <end position="114"/>
    </location>
</feature>
<feature type="domain" description="Zinc finger CCCH-type TRM13" evidence="4">
    <location>
        <begin position="7"/>
        <end position="34"/>
    </location>
</feature>
<comment type="catalytic activity">
    <reaction evidence="1">
        <text>adenosine(4) in tRNA(His) + S-adenosyl-L-methionine = 2'-O-methyladenosine(4) in tRNA(His) + S-adenosyl-L-homocysteine + H(+)</text>
        <dbReference type="Rhea" id="RHEA:43196"/>
        <dbReference type="Rhea" id="RHEA-COMP:10401"/>
        <dbReference type="Rhea" id="RHEA-COMP:10402"/>
        <dbReference type="ChEBI" id="CHEBI:15378"/>
        <dbReference type="ChEBI" id="CHEBI:57856"/>
        <dbReference type="ChEBI" id="CHEBI:59789"/>
        <dbReference type="ChEBI" id="CHEBI:74411"/>
        <dbReference type="ChEBI" id="CHEBI:74477"/>
        <dbReference type="EC" id="2.1.1.225"/>
    </reaction>
</comment>
<dbReference type="PANTHER" id="PTHR12998:SF0">
    <property type="entry name" value="TRNA:M(4)X MODIFICATION ENZYME TRM13 HOMOLOG"/>
    <property type="match status" value="1"/>
</dbReference>
<keyword evidence="1" id="KW-0863">Zinc-finger</keyword>
<reference evidence="5" key="1">
    <citation type="submission" date="2021-01" db="EMBL/GenBank/DDBJ databases">
        <title>Adiantum capillus-veneris genome.</title>
        <authorList>
            <person name="Fang Y."/>
            <person name="Liao Q."/>
        </authorList>
    </citation>
    <scope>NUCLEOTIDE SEQUENCE</scope>
    <source>
        <strain evidence="5">H3</strain>
        <tissue evidence="5">Leaf</tissue>
    </source>
</reference>
<evidence type="ECO:0000259" key="3">
    <source>
        <dbReference type="Pfam" id="PF05206"/>
    </source>
</evidence>
<comment type="similarity">
    <text evidence="1">Belongs to the methyltransferase TRM13 family.</text>
</comment>
<keyword evidence="1" id="KW-0808">Transferase</keyword>
<evidence type="ECO:0000256" key="2">
    <source>
        <dbReference type="SAM" id="MobiDB-lite"/>
    </source>
</evidence>
<feature type="domain" description="Methyltransferase TRM13" evidence="3">
    <location>
        <begin position="185"/>
        <end position="433"/>
    </location>
</feature>
<evidence type="ECO:0000259" key="4">
    <source>
        <dbReference type="Pfam" id="PF11722"/>
    </source>
</evidence>
<dbReference type="InterPro" id="IPR039044">
    <property type="entry name" value="Trm13"/>
</dbReference>
<keyword evidence="6" id="KW-1185">Reference proteome</keyword>
<evidence type="ECO:0000313" key="5">
    <source>
        <dbReference type="EMBL" id="KAI5060081.1"/>
    </source>
</evidence>
<dbReference type="EMBL" id="JABFUD020000024">
    <property type="protein sequence ID" value="KAI5060081.1"/>
    <property type="molecule type" value="Genomic_DNA"/>
</dbReference>
<sequence>MKEGVARCQEWLPRKNRRCAAAALPHFPYCGNHKPSDVETRIACPVDPTHTILEKEAEAHARRCPRVLHMQKMKQMLYYCKGANAGSDDEVENGTTDCKSGELDDDVHGRTDTVEEGHVSSKIKRSLFNSITKEELIELIEKVEFAYNLHCSDKFQLTVEHPAACKKWFSADIDRRIPFQEKHVLQQASMLGNMESFGLLRSRDSSVEQVTPSNPDLEPVFVEFGAGRGYLAHMLADCYIAQKIVLVERRSYKFKADRTLRQNPDVVLERVRIDIEDLNLDGVDALQDRHYVAFSKHLCGHATDLTLRCCRPDLISQSSRRHLDGLAIATCCHHICQWKPYVNKEFFKQLGFSKKEFHVITWLTSGAVSGNKGHAVDARNLSASCLNPSVLESPTNFEGYAEEKGGDNVNGWLTSFVDRAEFGLKCKRLLDVGQGSS</sequence>
<gene>
    <name evidence="5" type="ORF">GOP47_0024501</name>
</gene>
<dbReference type="GO" id="GO:0030488">
    <property type="term" value="P:tRNA methylation"/>
    <property type="evidence" value="ECO:0007669"/>
    <property type="project" value="InterPro"/>
</dbReference>
<evidence type="ECO:0000313" key="6">
    <source>
        <dbReference type="Proteomes" id="UP000886520"/>
    </source>
</evidence>
<organism evidence="5 6">
    <name type="scientific">Adiantum capillus-veneris</name>
    <name type="common">Maidenhair fern</name>
    <dbReference type="NCBI Taxonomy" id="13818"/>
    <lineage>
        <taxon>Eukaryota</taxon>
        <taxon>Viridiplantae</taxon>
        <taxon>Streptophyta</taxon>
        <taxon>Embryophyta</taxon>
        <taxon>Tracheophyta</taxon>
        <taxon>Polypodiopsida</taxon>
        <taxon>Polypodiidae</taxon>
        <taxon>Polypodiales</taxon>
        <taxon>Pteridineae</taxon>
        <taxon>Pteridaceae</taxon>
        <taxon>Vittarioideae</taxon>
        <taxon>Adiantum</taxon>
    </lineage>
</organism>
<comment type="catalytic activity">
    <reaction evidence="1">
        <text>cytidine(4) in tRNA(Gly)(GCC) + S-adenosyl-L-methionine = 2'-O-methylcytidine(4) in tRNA(Gly)(GCC) + S-adenosyl-L-homocysteine + H(+)</text>
        <dbReference type="Rhea" id="RHEA:43192"/>
        <dbReference type="Rhea" id="RHEA-COMP:10399"/>
        <dbReference type="Rhea" id="RHEA-COMP:10400"/>
        <dbReference type="ChEBI" id="CHEBI:15378"/>
        <dbReference type="ChEBI" id="CHEBI:57856"/>
        <dbReference type="ChEBI" id="CHEBI:59789"/>
        <dbReference type="ChEBI" id="CHEBI:74495"/>
        <dbReference type="ChEBI" id="CHEBI:82748"/>
        <dbReference type="EC" id="2.1.1.225"/>
    </reaction>
</comment>
<keyword evidence="1" id="KW-0479">Metal-binding</keyword>
<dbReference type="GO" id="GO:0008270">
    <property type="term" value="F:zinc ion binding"/>
    <property type="evidence" value="ECO:0007669"/>
    <property type="project" value="UniProtKB-KW"/>
</dbReference>
<dbReference type="EC" id="2.1.1.225" evidence="1"/>
<evidence type="ECO:0000256" key="1">
    <source>
        <dbReference type="RuleBase" id="RU367103"/>
    </source>
</evidence>
<keyword evidence="1" id="KW-0819">tRNA processing</keyword>
<dbReference type="PANTHER" id="PTHR12998">
    <property type="entry name" value="TRNA:M(4)X MODIFICATION ENZYME TRM13 HOMOLOG"/>
    <property type="match status" value="1"/>
</dbReference>
<feature type="compositionally biased region" description="Basic and acidic residues" evidence="2">
    <location>
        <begin position="99"/>
        <end position="114"/>
    </location>
</feature>
<accession>A0A9D4U1V1</accession>
<proteinExistence type="inferred from homology"/>
<dbReference type="Proteomes" id="UP000886520">
    <property type="component" value="Chromosome 24"/>
</dbReference>
<dbReference type="AlphaFoldDB" id="A0A9D4U1V1"/>
<dbReference type="InterPro" id="IPR021721">
    <property type="entry name" value="Znf_CCCH-type_TRM13"/>
</dbReference>
<comment type="caution">
    <text evidence="5">The sequence shown here is derived from an EMBL/GenBank/DDBJ whole genome shotgun (WGS) entry which is preliminary data.</text>
</comment>
<comment type="catalytic activity">
    <reaction evidence="1">
        <text>cytidine(4) in tRNA(Pro) + S-adenosyl-L-methionine = 2'-O-methylcytidine(4) in tRNA(Pro) + S-adenosyl-L-homocysteine + H(+)</text>
        <dbReference type="Rhea" id="RHEA:32767"/>
        <dbReference type="Rhea" id="RHEA-COMP:10397"/>
        <dbReference type="Rhea" id="RHEA-COMP:10398"/>
        <dbReference type="ChEBI" id="CHEBI:15378"/>
        <dbReference type="ChEBI" id="CHEBI:57856"/>
        <dbReference type="ChEBI" id="CHEBI:59789"/>
        <dbReference type="ChEBI" id="CHEBI:74495"/>
        <dbReference type="ChEBI" id="CHEBI:82748"/>
        <dbReference type="EC" id="2.1.1.225"/>
    </reaction>
</comment>
<comment type="function">
    <text evidence="1">tRNA methylase which 2'-O-methylates cytidine(4) in tRNA(Pro) and tRNA(Gly)(GCC), and adenosine(4) in tRNA(His).</text>
</comment>
<dbReference type="OrthoDB" id="258806at2759"/>
<dbReference type="GO" id="GO:0106050">
    <property type="term" value="F:tRNA 2'-O-methyltransferase activity"/>
    <property type="evidence" value="ECO:0007669"/>
    <property type="project" value="UniProtKB-UniRule"/>
</dbReference>
<protein>
    <recommendedName>
        <fullName evidence="1">tRNA:m(4)X modification enzyme TRM13</fullName>
        <ecNumber evidence="1">2.1.1.225</ecNumber>
    </recommendedName>
</protein>